<reference evidence="13" key="1">
    <citation type="submission" date="2015-08" db="EMBL/GenBank/DDBJ databases">
        <title>Fjat-14210 dsm16467.</title>
        <authorList>
            <person name="Liu B."/>
            <person name="Wang J."/>
            <person name="Zhu Y."/>
            <person name="Liu G."/>
            <person name="Chen Q."/>
            <person name="Chen Z."/>
            <person name="Lan J."/>
            <person name="Che J."/>
            <person name="Ge C."/>
            <person name="Shi H."/>
            <person name="Pan Z."/>
            <person name="Liu X."/>
        </authorList>
    </citation>
    <scope>NUCLEOTIDE SEQUENCE [LARGE SCALE GENOMIC DNA]</scope>
    <source>
        <strain evidence="13">DSM 16467</strain>
    </source>
</reference>
<keyword evidence="4" id="KW-0813">Transport</keyword>
<evidence type="ECO:0000313" key="13">
    <source>
        <dbReference type="Proteomes" id="UP000037558"/>
    </source>
</evidence>
<evidence type="ECO:0000256" key="6">
    <source>
        <dbReference type="ARBA" id="ARBA00022500"/>
    </source>
</evidence>
<evidence type="ECO:0000313" key="12">
    <source>
        <dbReference type="EMBL" id="KOO46609.1"/>
    </source>
</evidence>
<dbReference type="Pfam" id="PF02050">
    <property type="entry name" value="FliJ"/>
    <property type="match status" value="1"/>
</dbReference>
<evidence type="ECO:0000256" key="4">
    <source>
        <dbReference type="ARBA" id="ARBA00022448"/>
    </source>
</evidence>
<evidence type="ECO:0000256" key="9">
    <source>
        <dbReference type="ARBA" id="ARBA00023136"/>
    </source>
</evidence>
<dbReference type="PATRIC" id="fig|284581.3.peg.2602"/>
<evidence type="ECO:0000256" key="11">
    <source>
        <dbReference type="SAM" id="Coils"/>
    </source>
</evidence>
<evidence type="ECO:0000256" key="8">
    <source>
        <dbReference type="ARBA" id="ARBA00022927"/>
    </source>
</evidence>
<keyword evidence="7" id="KW-1005">Bacterial flagellum biogenesis</keyword>
<dbReference type="AlphaFoldDB" id="A0A0M0L6E8"/>
<dbReference type="GO" id="GO:0044781">
    <property type="term" value="P:bacterial-type flagellum organization"/>
    <property type="evidence" value="ECO:0007669"/>
    <property type="project" value="UniProtKB-KW"/>
</dbReference>
<comment type="subcellular location">
    <subcellularLocation>
        <location evidence="1">Cell membrane</location>
        <topology evidence="1">Peripheral membrane protein</topology>
        <orientation evidence="1">Cytoplasmic side</orientation>
    </subcellularLocation>
</comment>
<evidence type="ECO:0000256" key="3">
    <source>
        <dbReference type="ARBA" id="ARBA00020392"/>
    </source>
</evidence>
<dbReference type="GO" id="GO:0071973">
    <property type="term" value="P:bacterial-type flagellum-dependent cell motility"/>
    <property type="evidence" value="ECO:0007669"/>
    <property type="project" value="InterPro"/>
</dbReference>
<dbReference type="GO" id="GO:0005886">
    <property type="term" value="C:plasma membrane"/>
    <property type="evidence" value="ECO:0007669"/>
    <property type="project" value="UniProtKB-SubCell"/>
</dbReference>
<sequence>MVYQFKFSKIMSIKENEKERILNEYNEAVERFETVGQRLYDALKHKEQQIEEYNRKMMNGMSITELKQVQAFLDRTERLIEGLQKEVISARQYMQTKQFLLQEKNIEMKKYEKMKANDFHIYQEIQKSTEAKQMDEISLQQYMLKEK</sequence>
<keyword evidence="11" id="KW-0175">Coiled coil</keyword>
<organism evidence="12 13">
    <name type="scientific">Priestia koreensis</name>
    <dbReference type="NCBI Taxonomy" id="284581"/>
    <lineage>
        <taxon>Bacteria</taxon>
        <taxon>Bacillati</taxon>
        <taxon>Bacillota</taxon>
        <taxon>Bacilli</taxon>
        <taxon>Bacillales</taxon>
        <taxon>Bacillaceae</taxon>
        <taxon>Priestia</taxon>
    </lineage>
</organism>
<name>A0A0M0L6E8_9BACI</name>
<dbReference type="GO" id="GO:0006935">
    <property type="term" value="P:chemotaxis"/>
    <property type="evidence" value="ECO:0007669"/>
    <property type="project" value="UniProtKB-KW"/>
</dbReference>
<evidence type="ECO:0000256" key="7">
    <source>
        <dbReference type="ARBA" id="ARBA00022795"/>
    </source>
</evidence>
<dbReference type="GO" id="GO:0009288">
    <property type="term" value="C:bacterial-type flagellum"/>
    <property type="evidence" value="ECO:0007669"/>
    <property type="project" value="InterPro"/>
</dbReference>
<evidence type="ECO:0000256" key="10">
    <source>
        <dbReference type="ARBA" id="ARBA00023225"/>
    </source>
</evidence>
<comment type="similarity">
    <text evidence="2">Belongs to the FliJ family.</text>
</comment>
<dbReference type="Gene3D" id="1.10.287.1700">
    <property type="match status" value="1"/>
</dbReference>
<gene>
    <name evidence="12" type="ORF">AMD01_12405</name>
</gene>
<keyword evidence="13" id="KW-1185">Reference proteome</keyword>
<dbReference type="RefSeq" id="WP_053401704.1">
    <property type="nucleotide sequence ID" value="NZ_JAUKEN010000001.1"/>
</dbReference>
<dbReference type="Proteomes" id="UP000037558">
    <property type="component" value="Unassembled WGS sequence"/>
</dbReference>
<keyword evidence="8" id="KW-0653">Protein transport</keyword>
<proteinExistence type="inferred from homology"/>
<evidence type="ECO:0000256" key="2">
    <source>
        <dbReference type="ARBA" id="ARBA00010004"/>
    </source>
</evidence>
<comment type="caution">
    <text evidence="12">The sequence shown here is derived from an EMBL/GenBank/DDBJ whole genome shotgun (WGS) entry which is preliminary data.</text>
</comment>
<keyword evidence="6" id="KW-0145">Chemotaxis</keyword>
<protein>
    <recommendedName>
        <fullName evidence="3">Flagellar FliJ protein</fullName>
    </recommendedName>
</protein>
<dbReference type="InterPro" id="IPR053716">
    <property type="entry name" value="Flag_assembly_chemotaxis_eff"/>
</dbReference>
<dbReference type="InterPro" id="IPR012823">
    <property type="entry name" value="Flagell_FliJ"/>
</dbReference>
<feature type="coiled-coil region" evidence="11">
    <location>
        <begin position="11"/>
        <end position="86"/>
    </location>
</feature>
<dbReference type="NCBIfam" id="TIGR02473">
    <property type="entry name" value="flagell_FliJ"/>
    <property type="match status" value="1"/>
</dbReference>
<dbReference type="OrthoDB" id="2968361at2"/>
<dbReference type="STRING" id="284581.AMD01_12405"/>
<keyword evidence="10" id="KW-1006">Bacterial flagellum protein export</keyword>
<accession>A0A0M0L6E8</accession>
<dbReference type="EMBL" id="LILC01000013">
    <property type="protein sequence ID" value="KOO46609.1"/>
    <property type="molecule type" value="Genomic_DNA"/>
</dbReference>
<evidence type="ECO:0000256" key="5">
    <source>
        <dbReference type="ARBA" id="ARBA00022475"/>
    </source>
</evidence>
<dbReference type="GO" id="GO:0015031">
    <property type="term" value="P:protein transport"/>
    <property type="evidence" value="ECO:0007669"/>
    <property type="project" value="UniProtKB-KW"/>
</dbReference>
<keyword evidence="5" id="KW-1003">Cell membrane</keyword>
<evidence type="ECO:0000256" key="1">
    <source>
        <dbReference type="ARBA" id="ARBA00004413"/>
    </source>
</evidence>
<keyword evidence="9" id="KW-0472">Membrane</keyword>